<dbReference type="AlphaFoldDB" id="A0A5J5EQM2"/>
<comment type="similarity">
    <text evidence="1">Belongs to the short-chain dehydrogenases/reductases (SDR) family.</text>
</comment>
<dbReference type="GO" id="GO:0016491">
    <property type="term" value="F:oxidoreductase activity"/>
    <property type="evidence" value="ECO:0007669"/>
    <property type="project" value="TreeGrafter"/>
</dbReference>
<dbReference type="PANTHER" id="PTHR43544:SF12">
    <property type="entry name" value="NAD(P)-BINDING ROSSMANN-FOLD SUPERFAMILY PROTEIN"/>
    <property type="match status" value="1"/>
</dbReference>
<evidence type="ECO:0000313" key="3">
    <source>
        <dbReference type="Proteomes" id="UP000326924"/>
    </source>
</evidence>
<dbReference type="Gene3D" id="3.40.50.720">
    <property type="entry name" value="NAD(P)-binding Rossmann-like Domain"/>
    <property type="match status" value="1"/>
</dbReference>
<accession>A0A5J5EQM2</accession>
<dbReference type="GO" id="GO:0005737">
    <property type="term" value="C:cytoplasm"/>
    <property type="evidence" value="ECO:0007669"/>
    <property type="project" value="TreeGrafter"/>
</dbReference>
<dbReference type="EMBL" id="VXIS01000167">
    <property type="protein sequence ID" value="KAA8899425.1"/>
    <property type="molecule type" value="Genomic_DNA"/>
</dbReference>
<comment type="caution">
    <text evidence="2">The sequence shown here is derived from an EMBL/GenBank/DDBJ whole genome shotgun (WGS) entry which is preliminary data.</text>
</comment>
<gene>
    <name evidence="2" type="ORF">FN846DRAFT_176708</name>
</gene>
<evidence type="ECO:0000256" key="1">
    <source>
        <dbReference type="ARBA" id="ARBA00006484"/>
    </source>
</evidence>
<reference evidence="2 3" key="1">
    <citation type="submission" date="2019-09" db="EMBL/GenBank/DDBJ databases">
        <title>Draft genome of the ectomycorrhizal ascomycete Sphaerosporella brunnea.</title>
        <authorList>
            <consortium name="DOE Joint Genome Institute"/>
            <person name="Benucci G.M."/>
            <person name="Marozzi G."/>
            <person name="Antonielli L."/>
            <person name="Sanchez S."/>
            <person name="Marco P."/>
            <person name="Wang X."/>
            <person name="Falini L.B."/>
            <person name="Barry K."/>
            <person name="Haridas S."/>
            <person name="Lipzen A."/>
            <person name="Labutti K."/>
            <person name="Grigoriev I.V."/>
            <person name="Murat C."/>
            <person name="Martin F."/>
            <person name="Albertini E."/>
            <person name="Donnini D."/>
            <person name="Bonito G."/>
        </authorList>
    </citation>
    <scope>NUCLEOTIDE SEQUENCE [LARGE SCALE GENOMIC DNA]</scope>
    <source>
        <strain evidence="2 3">Sb_GMNB300</strain>
    </source>
</reference>
<dbReference type="PANTHER" id="PTHR43544">
    <property type="entry name" value="SHORT-CHAIN DEHYDROGENASE/REDUCTASE"/>
    <property type="match status" value="1"/>
</dbReference>
<dbReference type="OrthoDB" id="5296at2759"/>
<proteinExistence type="inferred from homology"/>
<dbReference type="SUPFAM" id="SSF51735">
    <property type="entry name" value="NAD(P)-binding Rossmann-fold domains"/>
    <property type="match status" value="1"/>
</dbReference>
<protein>
    <submittedName>
        <fullName evidence="2">Uncharacterized protein</fullName>
    </submittedName>
</protein>
<organism evidence="2 3">
    <name type="scientific">Sphaerosporella brunnea</name>
    <dbReference type="NCBI Taxonomy" id="1250544"/>
    <lineage>
        <taxon>Eukaryota</taxon>
        <taxon>Fungi</taxon>
        <taxon>Dikarya</taxon>
        <taxon>Ascomycota</taxon>
        <taxon>Pezizomycotina</taxon>
        <taxon>Pezizomycetes</taxon>
        <taxon>Pezizales</taxon>
        <taxon>Pyronemataceae</taxon>
        <taxon>Sphaerosporella</taxon>
    </lineage>
</organism>
<dbReference type="Proteomes" id="UP000326924">
    <property type="component" value="Unassembled WGS sequence"/>
</dbReference>
<dbReference type="InterPro" id="IPR051468">
    <property type="entry name" value="Fungal_SecMetab_SDRs"/>
</dbReference>
<dbReference type="InParanoid" id="A0A5J5EQM2"/>
<keyword evidence="3" id="KW-1185">Reference proteome</keyword>
<dbReference type="InterPro" id="IPR036291">
    <property type="entry name" value="NAD(P)-bd_dom_sf"/>
</dbReference>
<evidence type="ECO:0000313" key="2">
    <source>
        <dbReference type="EMBL" id="KAA8899425.1"/>
    </source>
</evidence>
<sequence length="266" mass="29505">MAFNIVCPSSRGLSLALSRQLLLKTSLPLVATARTDLAGVKARILENLPQPVPEERVTVLRVDVTDEPTLSSAATQIRSLFPRQNAKYIFSTAGVLHPERSPQQLSTANITHTLHTNVLGPLLVLKHFSQFLPRQEGERGEGEGGGGEEEGINIWANVSARLGSISDNRRGGWYSYRASKAAVNSITKTFDLHLQQQKCGDGAMCVALHPGTVKTQLSREFWGSVEKEGKLFKPEFAAERLLDVVMRLKKEDRGCCWDWKGERIEW</sequence>
<name>A0A5J5EQM2_9PEZI</name>